<dbReference type="PRINTS" id="PR01438">
    <property type="entry name" value="UNVRSLSTRESS"/>
</dbReference>
<dbReference type="SUPFAM" id="SSF52402">
    <property type="entry name" value="Adenine nucleotide alpha hydrolases-like"/>
    <property type="match status" value="1"/>
</dbReference>
<dbReference type="InterPro" id="IPR014729">
    <property type="entry name" value="Rossmann-like_a/b/a_fold"/>
</dbReference>
<dbReference type="Gene3D" id="3.40.50.620">
    <property type="entry name" value="HUPs"/>
    <property type="match status" value="1"/>
</dbReference>
<proteinExistence type="inferred from homology"/>
<comment type="similarity">
    <text evidence="1">Belongs to the universal stress protein A family.</text>
</comment>
<protein>
    <submittedName>
        <fullName evidence="3">Nucleotide-binding universal stress protein, UspA family</fullName>
    </submittedName>
</protein>
<dbReference type="InterPro" id="IPR006016">
    <property type="entry name" value="UspA"/>
</dbReference>
<evidence type="ECO:0000259" key="2">
    <source>
        <dbReference type="Pfam" id="PF00582"/>
    </source>
</evidence>
<dbReference type="InterPro" id="IPR006015">
    <property type="entry name" value="Universal_stress_UspA"/>
</dbReference>
<organism evidence="3 4">
    <name type="scientific">Neorhodopirellula lusitana</name>
    <dbReference type="NCBI Taxonomy" id="445327"/>
    <lineage>
        <taxon>Bacteria</taxon>
        <taxon>Pseudomonadati</taxon>
        <taxon>Planctomycetota</taxon>
        <taxon>Planctomycetia</taxon>
        <taxon>Pirellulales</taxon>
        <taxon>Pirellulaceae</taxon>
        <taxon>Neorhodopirellula</taxon>
    </lineage>
</organism>
<dbReference type="Pfam" id="PF00582">
    <property type="entry name" value="Usp"/>
    <property type="match status" value="1"/>
</dbReference>
<keyword evidence="4" id="KW-1185">Reference proteome</keyword>
<evidence type="ECO:0000313" key="4">
    <source>
        <dbReference type="Proteomes" id="UP001158067"/>
    </source>
</evidence>
<comment type="caution">
    <text evidence="3">The sequence shown here is derived from an EMBL/GenBank/DDBJ whole genome shotgun (WGS) entry which is preliminary data.</text>
</comment>
<reference evidence="3 4" key="1">
    <citation type="submission" date="2017-05" db="EMBL/GenBank/DDBJ databases">
        <authorList>
            <person name="Varghese N."/>
            <person name="Submissions S."/>
        </authorList>
    </citation>
    <scope>NUCLEOTIDE SEQUENCE [LARGE SCALE GENOMIC DNA]</scope>
    <source>
        <strain evidence="3 4">DSM 25457</strain>
    </source>
</reference>
<evidence type="ECO:0000313" key="3">
    <source>
        <dbReference type="EMBL" id="SMP61576.1"/>
    </source>
</evidence>
<accession>A0ABY1Q959</accession>
<sequence>MELFANTKTLVPIDFSEHSVDAVATAIQITSNENVYLVHVVDPAQLYGFDDNGGYELGGGLDATHFNWEGAPEKEQQHKDAAIATLRREFADPKYHGVHFDAVVDEPAIGITEYASTNGIGLIVLPSHGRTGVERRIIGSVAERVIRLAHCPVLVLRNHVS</sequence>
<dbReference type="EMBL" id="FXUG01000007">
    <property type="protein sequence ID" value="SMP61576.1"/>
    <property type="molecule type" value="Genomic_DNA"/>
</dbReference>
<dbReference type="RefSeq" id="WP_283433192.1">
    <property type="nucleotide sequence ID" value="NZ_FXUG01000007.1"/>
</dbReference>
<dbReference type="PANTHER" id="PTHR46268:SF6">
    <property type="entry name" value="UNIVERSAL STRESS PROTEIN UP12"/>
    <property type="match status" value="1"/>
</dbReference>
<dbReference type="PANTHER" id="PTHR46268">
    <property type="entry name" value="STRESS RESPONSE PROTEIN NHAX"/>
    <property type="match status" value="1"/>
</dbReference>
<gene>
    <name evidence="3" type="ORF">SAMN06265222_107115</name>
</gene>
<dbReference type="CDD" id="cd00293">
    <property type="entry name" value="USP-like"/>
    <property type="match status" value="1"/>
</dbReference>
<feature type="domain" description="UspA" evidence="2">
    <location>
        <begin position="8"/>
        <end position="157"/>
    </location>
</feature>
<dbReference type="Proteomes" id="UP001158067">
    <property type="component" value="Unassembled WGS sequence"/>
</dbReference>
<evidence type="ECO:0000256" key="1">
    <source>
        <dbReference type="ARBA" id="ARBA00008791"/>
    </source>
</evidence>
<name>A0ABY1Q959_9BACT</name>